<proteinExistence type="predicted"/>
<name>A0A1I8AHH7_9BILA</name>
<feature type="chain" id="PRO_5009314656" evidence="1">
    <location>
        <begin position="22"/>
        <end position="121"/>
    </location>
</feature>
<protein>
    <submittedName>
        <fullName evidence="3">Cystatin domain-containing protein</fullName>
    </submittedName>
</protein>
<keyword evidence="2" id="KW-1185">Reference proteome</keyword>
<evidence type="ECO:0000313" key="2">
    <source>
        <dbReference type="Proteomes" id="UP000095287"/>
    </source>
</evidence>
<sequence>MSRTAALWILAIAFFAVAVDCRQISGSNIADPGNATMDSEADQVNRIWAAVKSMKIYGAKQPYPKLDKQVGDDYKYDSDEEKELNTRIYKKLIGTNGTGTLPRQVFIVIAALYASSLLWST</sequence>
<reference evidence="3" key="1">
    <citation type="submission" date="2016-11" db="UniProtKB">
        <authorList>
            <consortium name="WormBaseParasite"/>
        </authorList>
    </citation>
    <scope>IDENTIFICATION</scope>
</reference>
<accession>A0A1I8AHH7</accession>
<dbReference type="Proteomes" id="UP000095287">
    <property type="component" value="Unplaced"/>
</dbReference>
<organism evidence="2 3">
    <name type="scientific">Steinernema glaseri</name>
    <dbReference type="NCBI Taxonomy" id="37863"/>
    <lineage>
        <taxon>Eukaryota</taxon>
        <taxon>Metazoa</taxon>
        <taxon>Ecdysozoa</taxon>
        <taxon>Nematoda</taxon>
        <taxon>Chromadorea</taxon>
        <taxon>Rhabditida</taxon>
        <taxon>Tylenchina</taxon>
        <taxon>Panagrolaimomorpha</taxon>
        <taxon>Strongyloidoidea</taxon>
        <taxon>Steinernematidae</taxon>
        <taxon>Steinernema</taxon>
    </lineage>
</organism>
<evidence type="ECO:0000256" key="1">
    <source>
        <dbReference type="SAM" id="SignalP"/>
    </source>
</evidence>
<evidence type="ECO:0000313" key="3">
    <source>
        <dbReference type="WBParaSite" id="L893_g6.t1"/>
    </source>
</evidence>
<dbReference type="AlphaFoldDB" id="A0A1I8AHH7"/>
<dbReference type="WBParaSite" id="L893_g6.t1">
    <property type="protein sequence ID" value="L893_g6.t1"/>
    <property type="gene ID" value="L893_g6"/>
</dbReference>
<keyword evidence="1" id="KW-0732">Signal</keyword>
<feature type="signal peptide" evidence="1">
    <location>
        <begin position="1"/>
        <end position="21"/>
    </location>
</feature>